<evidence type="ECO:0000313" key="1">
    <source>
        <dbReference type="EMBL" id="SVA79842.1"/>
    </source>
</evidence>
<sequence>MKILAILTIFIISSTFVFGELPIGEVPPTIVLEGDLGGRLDGTPWNSEELVSGKVIVLFYVDPDESDLNNHVSDALKAENFPLDKYGSVGVANMAATWLPNFAINIKLKSKQEKYKSTVYVKDLEKTLVKKWGLNDDDSDVMLFGKDGKVLYSVDGKFTDTQVKEIVKTVWDNL</sequence>
<organism evidence="1">
    <name type="scientific">marine metagenome</name>
    <dbReference type="NCBI Taxonomy" id="408172"/>
    <lineage>
        <taxon>unclassified sequences</taxon>
        <taxon>metagenomes</taxon>
        <taxon>ecological metagenomes</taxon>
    </lineage>
</organism>
<name>A0A381YT99_9ZZZZ</name>
<accession>A0A381YT99</accession>
<dbReference type="AlphaFoldDB" id="A0A381YT99"/>
<protein>
    <submittedName>
        <fullName evidence="1">Uncharacterized protein</fullName>
    </submittedName>
</protein>
<proteinExistence type="predicted"/>
<reference evidence="1" key="1">
    <citation type="submission" date="2018-05" db="EMBL/GenBank/DDBJ databases">
        <authorList>
            <person name="Lanie J.A."/>
            <person name="Ng W.-L."/>
            <person name="Kazmierczak K.M."/>
            <person name="Andrzejewski T.M."/>
            <person name="Davidsen T.M."/>
            <person name="Wayne K.J."/>
            <person name="Tettelin H."/>
            <person name="Glass J.I."/>
            <person name="Rusch D."/>
            <person name="Podicherti R."/>
            <person name="Tsui H.-C.T."/>
            <person name="Winkler M.E."/>
        </authorList>
    </citation>
    <scope>NUCLEOTIDE SEQUENCE</scope>
</reference>
<dbReference type="InterPro" id="IPR006513">
    <property type="entry name" value="YtfJ_HI0045"/>
</dbReference>
<dbReference type="Pfam" id="PF09695">
    <property type="entry name" value="YtfJ_HI0045"/>
    <property type="match status" value="1"/>
</dbReference>
<gene>
    <name evidence="1" type="ORF">METZ01_LOCUS132696</name>
</gene>
<dbReference type="EMBL" id="UINC01018925">
    <property type="protein sequence ID" value="SVA79842.1"/>
    <property type="molecule type" value="Genomic_DNA"/>
</dbReference>